<sequence length="104" mass="11485">MKSPQHQGSSQSRDGLLPSLGQTIVPYQLAPSRPQIKPIVPITARYQLATNSPLLHLFPKTSQGRQLTLQIGNGSRTPIRSNENVFNLQRSEARAIIPGRCCQK</sequence>
<name>A0ABD0L036_9CAEN</name>
<comment type="caution">
    <text evidence="1">The sequence shown here is derived from an EMBL/GenBank/DDBJ whole genome shotgun (WGS) entry which is preliminary data.</text>
</comment>
<protein>
    <submittedName>
        <fullName evidence="1">Uncharacterized protein</fullName>
    </submittedName>
</protein>
<dbReference type="AlphaFoldDB" id="A0ABD0L036"/>
<dbReference type="Proteomes" id="UP001519460">
    <property type="component" value="Unassembled WGS sequence"/>
</dbReference>
<dbReference type="EMBL" id="JACVVK020000103">
    <property type="protein sequence ID" value="KAK7492475.1"/>
    <property type="molecule type" value="Genomic_DNA"/>
</dbReference>
<keyword evidence="2" id="KW-1185">Reference proteome</keyword>
<gene>
    <name evidence="1" type="ORF">BaRGS_00016348</name>
</gene>
<reference evidence="1 2" key="1">
    <citation type="journal article" date="2023" name="Sci. Data">
        <title>Genome assembly of the Korean intertidal mud-creeper Batillaria attramentaria.</title>
        <authorList>
            <person name="Patra A.K."/>
            <person name="Ho P.T."/>
            <person name="Jun S."/>
            <person name="Lee S.J."/>
            <person name="Kim Y."/>
            <person name="Won Y.J."/>
        </authorList>
    </citation>
    <scope>NUCLEOTIDE SEQUENCE [LARGE SCALE GENOMIC DNA]</scope>
    <source>
        <strain evidence="1">Wonlab-2016</strain>
    </source>
</reference>
<accession>A0ABD0L036</accession>
<evidence type="ECO:0000313" key="1">
    <source>
        <dbReference type="EMBL" id="KAK7492475.1"/>
    </source>
</evidence>
<organism evidence="1 2">
    <name type="scientific">Batillaria attramentaria</name>
    <dbReference type="NCBI Taxonomy" id="370345"/>
    <lineage>
        <taxon>Eukaryota</taxon>
        <taxon>Metazoa</taxon>
        <taxon>Spiralia</taxon>
        <taxon>Lophotrochozoa</taxon>
        <taxon>Mollusca</taxon>
        <taxon>Gastropoda</taxon>
        <taxon>Caenogastropoda</taxon>
        <taxon>Sorbeoconcha</taxon>
        <taxon>Cerithioidea</taxon>
        <taxon>Batillariidae</taxon>
        <taxon>Batillaria</taxon>
    </lineage>
</organism>
<evidence type="ECO:0000313" key="2">
    <source>
        <dbReference type="Proteomes" id="UP001519460"/>
    </source>
</evidence>
<proteinExistence type="predicted"/>